<dbReference type="OrthoDB" id="43313at2759"/>
<keyword evidence="1" id="KW-0175">Coiled coil</keyword>
<feature type="compositionally biased region" description="Polar residues" evidence="2">
    <location>
        <begin position="114"/>
        <end position="123"/>
    </location>
</feature>
<dbReference type="EMBL" id="JAGRRH010000024">
    <property type="protein sequence ID" value="KAG7343085.1"/>
    <property type="molecule type" value="Genomic_DNA"/>
</dbReference>
<accession>A0A9K3KGD0</accession>
<feature type="region of interest" description="Disordered" evidence="2">
    <location>
        <begin position="1051"/>
        <end position="1074"/>
    </location>
</feature>
<reference evidence="3" key="1">
    <citation type="journal article" date="2021" name="Sci. Rep.">
        <title>Diploid genomic architecture of Nitzschia inconspicua, an elite biomass production diatom.</title>
        <authorList>
            <person name="Oliver A."/>
            <person name="Podell S."/>
            <person name="Pinowska A."/>
            <person name="Traller J.C."/>
            <person name="Smith S.R."/>
            <person name="McClure R."/>
            <person name="Beliaev A."/>
            <person name="Bohutskyi P."/>
            <person name="Hill E.A."/>
            <person name="Rabines A."/>
            <person name="Zheng H."/>
            <person name="Allen L.Z."/>
            <person name="Kuo A."/>
            <person name="Grigoriev I.V."/>
            <person name="Allen A.E."/>
            <person name="Hazlebeck D."/>
            <person name="Allen E.E."/>
        </authorList>
    </citation>
    <scope>NUCLEOTIDE SEQUENCE</scope>
    <source>
        <strain evidence="3">Hildebrandi</strain>
    </source>
</reference>
<feature type="compositionally biased region" description="Basic and acidic residues" evidence="2">
    <location>
        <begin position="918"/>
        <end position="936"/>
    </location>
</feature>
<evidence type="ECO:0000313" key="4">
    <source>
        <dbReference type="Proteomes" id="UP000693970"/>
    </source>
</evidence>
<feature type="coiled-coil region" evidence="1">
    <location>
        <begin position="1450"/>
        <end position="1500"/>
    </location>
</feature>
<proteinExistence type="predicted"/>
<feature type="compositionally biased region" description="Basic and acidic residues" evidence="2">
    <location>
        <begin position="159"/>
        <end position="173"/>
    </location>
</feature>
<feature type="compositionally biased region" description="Polar residues" evidence="2">
    <location>
        <begin position="136"/>
        <end position="147"/>
    </location>
</feature>
<feature type="region of interest" description="Disordered" evidence="2">
    <location>
        <begin position="109"/>
        <end position="173"/>
    </location>
</feature>
<gene>
    <name evidence="3" type="ORF">IV203_021030</name>
</gene>
<evidence type="ECO:0000256" key="1">
    <source>
        <dbReference type="SAM" id="Coils"/>
    </source>
</evidence>
<feature type="compositionally biased region" description="Basic and acidic residues" evidence="2">
    <location>
        <begin position="1065"/>
        <end position="1074"/>
    </location>
</feature>
<name>A0A9K3KGD0_9STRA</name>
<feature type="coiled-coil region" evidence="1">
    <location>
        <begin position="24"/>
        <end position="55"/>
    </location>
</feature>
<feature type="region of interest" description="Disordered" evidence="2">
    <location>
        <begin position="1364"/>
        <end position="1397"/>
    </location>
</feature>
<feature type="coiled-coil region" evidence="1">
    <location>
        <begin position="372"/>
        <end position="425"/>
    </location>
</feature>
<dbReference type="Proteomes" id="UP000693970">
    <property type="component" value="Unassembled WGS sequence"/>
</dbReference>
<comment type="caution">
    <text evidence="3">The sequence shown here is derived from an EMBL/GenBank/DDBJ whole genome shotgun (WGS) entry which is preliminary data.</text>
</comment>
<sequence length="1729" mass="197276">MDFVEERLQVLDGWLADQPDNEILHEKRDEYAGLYEELNILTKKLKKTAKLLLEETQKEMLLKLAKKQEQYSHEIEDILAYVDQDEMFMEAEMDPSDLLGVPLETLVEQPGMEGSSSNLNFSVSDLPYMQPPPTKKSPNITTGKSLANGNNHGSGGSGLDHHSQDTGDTEHEELHPIKEELSSHCNTSMASLSASMTSLSIGNIGSHDAVTLRKKLKKVEKLLENADAGTMDHYQIKKLKKKREEYIRALERVDMLDLDGNKSFHSFADSSVATMDVSTSSLFRMASSNSSGNNLVNPKSYNKTTLQKKLKKVRKLLKSTTNEQELASYRRKEQEYQQALDDIMASGSSQSIIESSSACTSIDLDDALVELDDNERKQLRTLQKKIKKAEQLLAEAQQNGDTKEIKKLRSKRDEYSIAMEKLTKSVAARMRQRSLRSPLLIGSSSKPQSFEEKYEKSQQVLSKERAAKQNSNIDVDDGLENIPTRRDKSLLQKKLGKIDAMIERVPKESKEYKKLSKKRRLYLDELGQDLGREMGDVRDIASGSVPVELSLGILNHASALSLDVSSHSVGVRQSDGETLVESTLDDTERAKCQGDNTLLQKKLLKVEQMLLGIVAKRGRDAEHSRKYNKLLKKRQEYITKLEPSGRSGQLDHFRNISSTLKEHTNEHKDPGSKNRDDRDITSEACTEEYSEEDNCIWSSSDEIDHVEQLFEIVDYESEKGSLEDEYQSKEEHSVSEDDLFEYTQESFAKKYSDFESQIIPEIYSEAVIKDSSCDSSNRINTVVASNKSSADNYLTKEQNSFDEYALDISGNSDKDCSEPGQSQCQNFDVAVENRIKVLQIKKAKAEQLMVDFIVEKGDAAEDSKKYKAFEMKRLQFMRELEMLEAKVDASLFVEVEARGSINDETEEAAVQKQFQKEARQLKEEAQERKRKDEEKAATISVTSNHETDEEKRKKAFLEEAQALKQAAMEKNYQEEEVRVSNTNETEEQKRRDTFLEEARQLKAAAMAKKEAEATEEARSLFVVEEDIQSQVAQAVREHNDTMDSPRREVDTLGMEEPTKPSQQEASHEFLDRRSLLKPYSENTKKILRELESMESRQKKLEKSLVQNGIPVSEDIPYEVAKDKIAEITESMKELASADMDPYAMEKMYNCLEEELAKYSNALMLTDEYAEEQKRIEQEWEDAIEADNIAALQKIRSHMPVNVKSMTEDELASTPTPNGKSLPVSFARKFKRTNILQLLRVNPEEIEKMHPSLLEGIRTTGLTLTERRAIHEHLRDVAERWEKKLADPSSEKKYQWFQLLKLKFKEMLNVYTTHVEKYGPPKNHPYASRNDPIGGGCPMLGNQCPLKADAVLNYNEDLGYPQEALFENGSQGTNNRSSRQKKVQSNLTSKSKASETEITNELRERLGLDSHENDVDKKLLRELFHAEKRTRSLEKQLTQAGLALSQEDISYSMAKTKIAELTREIKDLAAKMGNCTDSREMTRLEVDFGKLSQELDKYNNAIMLTKEWAKGQEDRERNWEACVSPANYEALQKIWRHMPVNIRDLSEDVLSSAPTPNGKTLPTAMAKKFKRTNILMLLRLDPSYIEPMHPSSLEAMRTTGLTLTERRALHEHLKTLAPKWQASSNDKMSERKWMWHASLKGKFKEVLEKYEHHVQQYGPPHNHPYAERNNPSGGGCPLLGNQCPVKADLVTDYNDDYGFPDYPIYMKETVAKSNLMTMEELERRRQEDEM</sequence>
<organism evidence="3 4">
    <name type="scientific">Nitzschia inconspicua</name>
    <dbReference type="NCBI Taxonomy" id="303405"/>
    <lineage>
        <taxon>Eukaryota</taxon>
        <taxon>Sar</taxon>
        <taxon>Stramenopiles</taxon>
        <taxon>Ochrophyta</taxon>
        <taxon>Bacillariophyta</taxon>
        <taxon>Bacillariophyceae</taxon>
        <taxon>Bacillariophycidae</taxon>
        <taxon>Bacillariales</taxon>
        <taxon>Bacillariaceae</taxon>
        <taxon>Nitzschia</taxon>
    </lineage>
</organism>
<feature type="region of interest" description="Disordered" evidence="2">
    <location>
        <begin position="918"/>
        <end position="952"/>
    </location>
</feature>
<evidence type="ECO:0000313" key="3">
    <source>
        <dbReference type="EMBL" id="KAG7343085.1"/>
    </source>
</evidence>
<feature type="region of interest" description="Disordered" evidence="2">
    <location>
        <begin position="661"/>
        <end position="680"/>
    </location>
</feature>
<feature type="coiled-coil region" evidence="1">
    <location>
        <begin position="1083"/>
        <end position="1137"/>
    </location>
</feature>
<evidence type="ECO:0000256" key="2">
    <source>
        <dbReference type="SAM" id="MobiDB-lite"/>
    </source>
</evidence>
<feature type="compositionally biased region" description="Polar residues" evidence="2">
    <location>
        <begin position="1367"/>
        <end position="1390"/>
    </location>
</feature>
<protein>
    <submittedName>
        <fullName evidence="3">Uncharacterized protein</fullName>
    </submittedName>
</protein>
<feature type="coiled-coil region" evidence="1">
    <location>
        <begin position="303"/>
        <end position="342"/>
    </location>
</feature>
<reference evidence="3" key="2">
    <citation type="submission" date="2021-04" db="EMBL/GenBank/DDBJ databases">
        <authorList>
            <person name="Podell S."/>
        </authorList>
    </citation>
    <scope>NUCLEOTIDE SEQUENCE</scope>
    <source>
        <strain evidence="3">Hildebrandi</strain>
    </source>
</reference>
<keyword evidence="4" id="KW-1185">Reference proteome</keyword>